<keyword evidence="2" id="KW-0472">Membrane</keyword>
<evidence type="ECO:0000256" key="2">
    <source>
        <dbReference type="SAM" id="Phobius"/>
    </source>
</evidence>
<name>A0ABN4LXT5_9BACT</name>
<evidence type="ECO:0000313" key="4">
    <source>
        <dbReference type="Proteomes" id="UP000055611"/>
    </source>
</evidence>
<accession>A0ABN4LXT5</accession>
<keyword evidence="2" id="KW-1133">Transmembrane helix</keyword>
<keyword evidence="4" id="KW-1185">Reference proteome</keyword>
<evidence type="ECO:0000313" key="3">
    <source>
        <dbReference type="EMBL" id="AMK10849.1"/>
    </source>
</evidence>
<dbReference type="Proteomes" id="UP000055611">
    <property type="component" value="Chromosome"/>
</dbReference>
<feature type="region of interest" description="Disordered" evidence="1">
    <location>
        <begin position="1"/>
        <end position="23"/>
    </location>
</feature>
<sequence>MADSNSAAVDMHGASAASRTPAASAMGSRDLLKARAPLLSDAAALSVTFICPAIFLSGAVIMSTRDMDAMTLKISMRTE</sequence>
<organism evidence="3 4">
    <name type="scientific">Pseudodesulfovibrio indicus</name>
    <dbReference type="NCBI Taxonomy" id="1716143"/>
    <lineage>
        <taxon>Bacteria</taxon>
        <taxon>Pseudomonadati</taxon>
        <taxon>Thermodesulfobacteriota</taxon>
        <taxon>Desulfovibrionia</taxon>
        <taxon>Desulfovibrionales</taxon>
        <taxon>Desulfovibrionaceae</taxon>
    </lineage>
</organism>
<keyword evidence="2" id="KW-0812">Transmembrane</keyword>
<feature type="transmembrane region" description="Helical" evidence="2">
    <location>
        <begin position="42"/>
        <end position="63"/>
    </location>
</feature>
<dbReference type="EMBL" id="CP014206">
    <property type="protein sequence ID" value="AMK10849.1"/>
    <property type="molecule type" value="Genomic_DNA"/>
</dbReference>
<protein>
    <submittedName>
        <fullName evidence="3">Uncharacterized protein</fullName>
    </submittedName>
</protein>
<gene>
    <name evidence="3" type="ORF">AWY79_06885</name>
</gene>
<feature type="compositionally biased region" description="Low complexity" evidence="1">
    <location>
        <begin position="14"/>
        <end position="23"/>
    </location>
</feature>
<evidence type="ECO:0000256" key="1">
    <source>
        <dbReference type="SAM" id="MobiDB-lite"/>
    </source>
</evidence>
<proteinExistence type="predicted"/>
<reference evidence="3 4" key="1">
    <citation type="journal article" date="2016" name="Front. Microbiol.">
        <title>Genome Sequence of the Piezophilic, Mesophilic Sulfate-Reducing Bacterium Desulfovibrio indicus J2T.</title>
        <authorList>
            <person name="Cao J."/>
            <person name="Maignien L."/>
            <person name="Shao Z."/>
            <person name="Alain K."/>
            <person name="Jebbar M."/>
        </authorList>
    </citation>
    <scope>NUCLEOTIDE SEQUENCE [LARGE SCALE GENOMIC DNA]</scope>
    <source>
        <strain evidence="3 4">J2</strain>
    </source>
</reference>